<dbReference type="Gene3D" id="1.10.20.140">
    <property type="match status" value="1"/>
</dbReference>
<keyword evidence="8 10" id="KW-0460">Magnesium</keyword>
<evidence type="ECO:0000256" key="6">
    <source>
        <dbReference type="ARBA" id="ARBA00022741"/>
    </source>
</evidence>
<evidence type="ECO:0000256" key="7">
    <source>
        <dbReference type="ARBA" id="ARBA00022840"/>
    </source>
</evidence>
<dbReference type="SUPFAM" id="SSF52540">
    <property type="entry name" value="P-loop containing nucleoside triphosphate hydrolases"/>
    <property type="match status" value="1"/>
</dbReference>
<keyword evidence="5 10" id="KW-0819">tRNA processing</keyword>
<evidence type="ECO:0000256" key="9">
    <source>
        <dbReference type="ARBA" id="ARBA00049563"/>
    </source>
</evidence>
<dbReference type="HAMAP" id="MF_00185">
    <property type="entry name" value="IPP_trans"/>
    <property type="match status" value="1"/>
</dbReference>
<keyword evidence="7 10" id="KW-0067">ATP-binding</keyword>
<evidence type="ECO:0000256" key="1">
    <source>
        <dbReference type="ARBA" id="ARBA00001946"/>
    </source>
</evidence>
<dbReference type="GO" id="GO:0052381">
    <property type="term" value="F:tRNA dimethylallyltransferase activity"/>
    <property type="evidence" value="ECO:0007669"/>
    <property type="project" value="UniProtKB-UniRule"/>
</dbReference>
<evidence type="ECO:0000256" key="4">
    <source>
        <dbReference type="ARBA" id="ARBA00022679"/>
    </source>
</evidence>
<dbReference type="InterPro" id="IPR027417">
    <property type="entry name" value="P-loop_NTPase"/>
</dbReference>
<keyword evidence="4 10" id="KW-0808">Transferase</keyword>
<evidence type="ECO:0000313" key="15">
    <source>
        <dbReference type="EMBL" id="AUX27613.1"/>
    </source>
</evidence>
<dbReference type="EMBL" id="CP012670">
    <property type="protein sequence ID" value="AUX27613.1"/>
    <property type="molecule type" value="Genomic_DNA"/>
</dbReference>
<dbReference type="PANTHER" id="PTHR11088">
    <property type="entry name" value="TRNA DIMETHYLALLYLTRANSFERASE"/>
    <property type="match status" value="1"/>
</dbReference>
<comment type="caution">
    <text evidence="10">Lacks conserved residue(s) required for the propagation of feature annotation.</text>
</comment>
<evidence type="ECO:0000256" key="11">
    <source>
        <dbReference type="RuleBase" id="RU003783"/>
    </source>
</evidence>
<feature type="site" description="Interaction with substrate tRNA" evidence="10">
    <location>
        <position position="143"/>
    </location>
</feature>
<comment type="function">
    <text evidence="2 10 12">Catalyzes the transfer of a dimethylallyl group onto the adenine at position 37 in tRNAs that read codons beginning with uridine, leading to the formation of N6-(dimethylallyl)adenosine (i(6)A).</text>
</comment>
<dbReference type="AlphaFoldDB" id="A0A4P2QEK3"/>
<dbReference type="GO" id="GO:0005524">
    <property type="term" value="F:ATP binding"/>
    <property type="evidence" value="ECO:0007669"/>
    <property type="project" value="UniProtKB-UniRule"/>
</dbReference>
<dbReference type="RefSeq" id="WP_275938683.1">
    <property type="nucleotide sequence ID" value="NZ_CP012670.1"/>
</dbReference>
<dbReference type="NCBIfam" id="TIGR00174">
    <property type="entry name" value="miaA"/>
    <property type="match status" value="1"/>
</dbReference>
<gene>
    <name evidence="10 15" type="primary">miaA</name>
    <name evidence="15" type="ORF">SOCEGT47_082090</name>
</gene>
<organism evidence="15 16">
    <name type="scientific">Sorangium cellulosum</name>
    <name type="common">Polyangium cellulosum</name>
    <dbReference type="NCBI Taxonomy" id="56"/>
    <lineage>
        <taxon>Bacteria</taxon>
        <taxon>Pseudomonadati</taxon>
        <taxon>Myxococcota</taxon>
        <taxon>Polyangia</taxon>
        <taxon>Polyangiales</taxon>
        <taxon>Polyangiaceae</taxon>
        <taxon>Sorangium</taxon>
    </lineage>
</organism>
<comment type="subunit">
    <text evidence="10">Monomer.</text>
</comment>
<accession>A0A4P2QEK3</accession>
<protein>
    <recommendedName>
        <fullName evidence="10">tRNA dimethylallyltransferase</fullName>
        <ecNumber evidence="10">2.5.1.75</ecNumber>
    </recommendedName>
    <alternativeName>
        <fullName evidence="10">Dimethylallyl diphosphate:tRNA dimethylallyltransferase</fullName>
        <shortName evidence="10">DMAPP:tRNA dimethylallyltransferase</shortName>
        <shortName evidence="10">DMATase</shortName>
    </alternativeName>
    <alternativeName>
        <fullName evidence="10">Isopentenyl-diphosphate:tRNA isopentenyltransferase</fullName>
        <shortName evidence="10">IPP transferase</shortName>
        <shortName evidence="10">IPPT</shortName>
        <shortName evidence="10">IPTase</shortName>
    </alternativeName>
</protein>
<comment type="cofactor">
    <cofactor evidence="1 10">
        <name>Mg(2+)</name>
        <dbReference type="ChEBI" id="CHEBI:18420"/>
    </cofactor>
</comment>
<dbReference type="InterPro" id="IPR018022">
    <property type="entry name" value="IPT"/>
</dbReference>
<feature type="region of interest" description="Disordered" evidence="14">
    <location>
        <begin position="1"/>
        <end position="37"/>
    </location>
</feature>
<feature type="region of interest" description="Interaction with substrate tRNA" evidence="10">
    <location>
        <begin position="77"/>
        <end position="80"/>
    </location>
</feature>
<keyword evidence="6 10" id="KW-0547">Nucleotide-binding</keyword>
<dbReference type="Pfam" id="PF01715">
    <property type="entry name" value="IPPT"/>
    <property type="match status" value="1"/>
</dbReference>
<evidence type="ECO:0000256" key="10">
    <source>
        <dbReference type="HAMAP-Rule" id="MF_00185"/>
    </source>
</evidence>
<dbReference type="PANTHER" id="PTHR11088:SF60">
    <property type="entry name" value="TRNA DIMETHYLALLYLTRANSFERASE"/>
    <property type="match status" value="1"/>
</dbReference>
<evidence type="ECO:0000256" key="8">
    <source>
        <dbReference type="ARBA" id="ARBA00022842"/>
    </source>
</evidence>
<dbReference type="FunFam" id="1.10.20.140:FF:000001">
    <property type="entry name" value="tRNA dimethylallyltransferase"/>
    <property type="match status" value="1"/>
</dbReference>
<dbReference type="InterPro" id="IPR039657">
    <property type="entry name" value="Dimethylallyltransferase"/>
</dbReference>
<dbReference type="Proteomes" id="UP000295781">
    <property type="component" value="Chromosome"/>
</dbReference>
<reference evidence="15 16" key="1">
    <citation type="submission" date="2015-09" db="EMBL/GenBank/DDBJ databases">
        <title>Sorangium comparison.</title>
        <authorList>
            <person name="Zaburannyi N."/>
            <person name="Bunk B."/>
            <person name="Overmann J."/>
            <person name="Mueller R."/>
        </authorList>
    </citation>
    <scope>NUCLEOTIDE SEQUENCE [LARGE SCALE GENOMIC DNA]</scope>
    <source>
        <strain evidence="15 16">So ceGT47</strain>
    </source>
</reference>
<evidence type="ECO:0000256" key="12">
    <source>
        <dbReference type="RuleBase" id="RU003784"/>
    </source>
</evidence>
<evidence type="ECO:0000313" key="16">
    <source>
        <dbReference type="Proteomes" id="UP000295781"/>
    </source>
</evidence>
<dbReference type="GO" id="GO:0006400">
    <property type="term" value="P:tRNA modification"/>
    <property type="evidence" value="ECO:0007669"/>
    <property type="project" value="TreeGrafter"/>
</dbReference>
<feature type="compositionally biased region" description="Low complexity" evidence="14">
    <location>
        <begin position="13"/>
        <end position="37"/>
    </location>
</feature>
<evidence type="ECO:0000256" key="5">
    <source>
        <dbReference type="ARBA" id="ARBA00022694"/>
    </source>
</evidence>
<comment type="catalytic activity">
    <reaction evidence="9 10 11">
        <text>adenosine(37) in tRNA + dimethylallyl diphosphate = N(6)-dimethylallyladenosine(37) in tRNA + diphosphate</text>
        <dbReference type="Rhea" id="RHEA:26482"/>
        <dbReference type="Rhea" id="RHEA-COMP:10162"/>
        <dbReference type="Rhea" id="RHEA-COMP:10375"/>
        <dbReference type="ChEBI" id="CHEBI:33019"/>
        <dbReference type="ChEBI" id="CHEBI:57623"/>
        <dbReference type="ChEBI" id="CHEBI:74411"/>
        <dbReference type="ChEBI" id="CHEBI:74415"/>
        <dbReference type="EC" id="2.5.1.75"/>
    </reaction>
</comment>
<evidence type="ECO:0000256" key="3">
    <source>
        <dbReference type="ARBA" id="ARBA00005842"/>
    </source>
</evidence>
<evidence type="ECO:0000256" key="2">
    <source>
        <dbReference type="ARBA" id="ARBA00003213"/>
    </source>
</evidence>
<name>A0A4P2QEK3_SORCE</name>
<feature type="binding site" evidence="10">
    <location>
        <begin position="54"/>
        <end position="59"/>
    </location>
    <ligand>
        <name>substrate</name>
    </ligand>
</feature>
<proteinExistence type="inferred from homology"/>
<feature type="binding site" evidence="10">
    <location>
        <begin position="52"/>
        <end position="59"/>
    </location>
    <ligand>
        <name>ATP</name>
        <dbReference type="ChEBI" id="CHEBI:30616"/>
    </ligand>
</feature>
<comment type="similarity">
    <text evidence="3 10 13">Belongs to the IPP transferase family.</text>
</comment>
<dbReference type="Gene3D" id="3.40.50.300">
    <property type="entry name" value="P-loop containing nucleotide triphosphate hydrolases"/>
    <property type="match status" value="1"/>
</dbReference>
<evidence type="ECO:0000256" key="13">
    <source>
        <dbReference type="RuleBase" id="RU003785"/>
    </source>
</evidence>
<evidence type="ECO:0000256" key="14">
    <source>
        <dbReference type="SAM" id="MobiDB-lite"/>
    </source>
</evidence>
<sequence length="330" mass="35642">MTGALRWPDRHASAAAASAPEPSAPEPSAAVAPASWEALPPPSPDELIVVIGPTASGKTELAIRLAERFGGEVVSADSVQIYREFDLGSGKPTPAERARAPHHLVDAADPLEAINAARFAELADAAIADIRGRGRVPIVCGGTFLWVKALVFGLSPAPPADPGVRARHRAIIEAEGRAALHARLAEVDPESAARLAPNDAVRVSRALEIYERSGRPQSAWHAEHGFRERRYAARLVAVHRDRAELDRRIEARVAGWLEQGWVDEVRALLGRGYGDARAMGSVGYKQVREHLEGRLPAAELAGAIVRATRVFVRRQRTWLRDQAIAHVALD</sequence>
<feature type="site" description="Interaction with substrate tRNA" evidence="10">
    <location>
        <position position="165"/>
    </location>
</feature>
<dbReference type="EC" id="2.5.1.75" evidence="10"/>